<sequence length="169" mass="17464">MTVVRHGLTIDAITIAASPRSTCSAQPQAMSTKRVVGYPDDARGPHDVSDGERPHADGKGLGNGVACDGIKAGESMMAFADLPTVMAYEMPTTAIIAKSEALTAIAEHATMTTASGATMVTDVEIKTAIRKAFSDPAHSQALLQTMISREPASAMFSGAPVKAAPMFAS</sequence>
<feature type="region of interest" description="Disordered" evidence="1">
    <location>
        <begin position="24"/>
        <end position="61"/>
    </location>
</feature>
<name>A0A5C6A0G5_9BACT</name>
<organism evidence="2 3">
    <name type="scientific">Neorhodopirellula pilleata</name>
    <dbReference type="NCBI Taxonomy" id="2714738"/>
    <lineage>
        <taxon>Bacteria</taxon>
        <taxon>Pseudomonadati</taxon>
        <taxon>Planctomycetota</taxon>
        <taxon>Planctomycetia</taxon>
        <taxon>Pirellulales</taxon>
        <taxon>Pirellulaceae</taxon>
        <taxon>Neorhodopirellula</taxon>
    </lineage>
</organism>
<dbReference type="AlphaFoldDB" id="A0A5C6A0G5"/>
<dbReference type="EMBL" id="SJPM01000010">
    <property type="protein sequence ID" value="TWT93059.1"/>
    <property type="molecule type" value="Genomic_DNA"/>
</dbReference>
<dbReference type="RefSeq" id="WP_146579846.1">
    <property type="nucleotide sequence ID" value="NZ_SJPM01000010.1"/>
</dbReference>
<dbReference type="Proteomes" id="UP000316213">
    <property type="component" value="Unassembled WGS sequence"/>
</dbReference>
<feature type="compositionally biased region" description="Basic and acidic residues" evidence="1">
    <location>
        <begin position="40"/>
        <end position="58"/>
    </location>
</feature>
<evidence type="ECO:0000313" key="2">
    <source>
        <dbReference type="EMBL" id="TWT93059.1"/>
    </source>
</evidence>
<evidence type="ECO:0000313" key="3">
    <source>
        <dbReference type="Proteomes" id="UP000316213"/>
    </source>
</evidence>
<accession>A0A5C6A0G5</accession>
<gene>
    <name evidence="2" type="ORF">Pla100_43750</name>
</gene>
<comment type="caution">
    <text evidence="2">The sequence shown here is derived from an EMBL/GenBank/DDBJ whole genome shotgun (WGS) entry which is preliminary data.</text>
</comment>
<proteinExistence type="predicted"/>
<reference evidence="2 3" key="1">
    <citation type="submission" date="2019-02" db="EMBL/GenBank/DDBJ databases">
        <title>Deep-cultivation of Planctomycetes and their phenomic and genomic characterization uncovers novel biology.</title>
        <authorList>
            <person name="Wiegand S."/>
            <person name="Jogler M."/>
            <person name="Boedeker C."/>
            <person name="Pinto D."/>
            <person name="Vollmers J."/>
            <person name="Rivas-Marin E."/>
            <person name="Kohn T."/>
            <person name="Peeters S.H."/>
            <person name="Heuer A."/>
            <person name="Rast P."/>
            <person name="Oberbeckmann S."/>
            <person name="Bunk B."/>
            <person name="Jeske O."/>
            <person name="Meyerdierks A."/>
            <person name="Storesund J.E."/>
            <person name="Kallscheuer N."/>
            <person name="Luecker S."/>
            <person name="Lage O.M."/>
            <person name="Pohl T."/>
            <person name="Merkel B.J."/>
            <person name="Hornburger P."/>
            <person name="Mueller R.-W."/>
            <person name="Bruemmer F."/>
            <person name="Labrenz M."/>
            <person name="Spormann A.M."/>
            <person name="Op Den Camp H."/>
            <person name="Overmann J."/>
            <person name="Amann R."/>
            <person name="Jetten M.S.M."/>
            <person name="Mascher T."/>
            <person name="Medema M.H."/>
            <person name="Devos D.P."/>
            <person name="Kaster A.-K."/>
            <person name="Ovreas L."/>
            <person name="Rohde M."/>
            <person name="Galperin M.Y."/>
            <person name="Jogler C."/>
        </authorList>
    </citation>
    <scope>NUCLEOTIDE SEQUENCE [LARGE SCALE GENOMIC DNA]</scope>
    <source>
        <strain evidence="2 3">Pla100</strain>
    </source>
</reference>
<keyword evidence="3" id="KW-1185">Reference proteome</keyword>
<protein>
    <submittedName>
        <fullName evidence="2">Uncharacterized protein</fullName>
    </submittedName>
</protein>
<evidence type="ECO:0000256" key="1">
    <source>
        <dbReference type="SAM" id="MobiDB-lite"/>
    </source>
</evidence>